<dbReference type="EMBL" id="JARK01001347">
    <property type="protein sequence ID" value="EYC25971.1"/>
    <property type="molecule type" value="Genomic_DNA"/>
</dbReference>
<accession>A0A016VFA0</accession>
<organism evidence="1 2">
    <name type="scientific">Ancylostoma ceylanicum</name>
    <dbReference type="NCBI Taxonomy" id="53326"/>
    <lineage>
        <taxon>Eukaryota</taxon>
        <taxon>Metazoa</taxon>
        <taxon>Ecdysozoa</taxon>
        <taxon>Nematoda</taxon>
        <taxon>Chromadorea</taxon>
        <taxon>Rhabditida</taxon>
        <taxon>Rhabditina</taxon>
        <taxon>Rhabditomorpha</taxon>
        <taxon>Strongyloidea</taxon>
        <taxon>Ancylostomatidae</taxon>
        <taxon>Ancylostomatinae</taxon>
        <taxon>Ancylostoma</taxon>
    </lineage>
</organism>
<evidence type="ECO:0000313" key="2">
    <source>
        <dbReference type="Proteomes" id="UP000024635"/>
    </source>
</evidence>
<sequence>MHKLMFDLDRKRKVFHSYETLRSDNSIHVHDDESVRINALTGEKVARVPQLSPNDFGAPRTLTETASSFGNLPAFLSLLQQQIAVPLTPFATGVRNGFDIRTLLRSIQLPEAAE</sequence>
<dbReference type="OrthoDB" id="5865157at2759"/>
<reference evidence="2" key="1">
    <citation type="journal article" date="2015" name="Nat. Genet.">
        <title>The genome and transcriptome of the zoonotic hookworm Ancylostoma ceylanicum identify infection-specific gene families.</title>
        <authorList>
            <person name="Schwarz E.M."/>
            <person name="Hu Y."/>
            <person name="Antoshechkin I."/>
            <person name="Miller M.M."/>
            <person name="Sternberg P.W."/>
            <person name="Aroian R.V."/>
        </authorList>
    </citation>
    <scope>NUCLEOTIDE SEQUENCE</scope>
    <source>
        <strain evidence="2">HY135</strain>
    </source>
</reference>
<proteinExistence type="predicted"/>
<keyword evidence="2" id="KW-1185">Reference proteome</keyword>
<name>A0A016VFA0_9BILA</name>
<evidence type="ECO:0000313" key="1">
    <source>
        <dbReference type="EMBL" id="EYC25971.1"/>
    </source>
</evidence>
<dbReference type="AlphaFoldDB" id="A0A016VFA0"/>
<dbReference type="Proteomes" id="UP000024635">
    <property type="component" value="Unassembled WGS sequence"/>
</dbReference>
<comment type="caution">
    <text evidence="1">The sequence shown here is derived from an EMBL/GenBank/DDBJ whole genome shotgun (WGS) entry which is preliminary data.</text>
</comment>
<gene>
    <name evidence="1" type="primary">Acey_s0011.g1486</name>
    <name evidence="1" type="synonym">Acey-C44F1.1</name>
    <name evidence="1" type="ORF">Y032_0011g1486</name>
</gene>
<protein>
    <submittedName>
        <fullName evidence="1">Uncharacterized protein</fullName>
    </submittedName>
</protein>